<keyword evidence="3" id="KW-1185">Reference proteome</keyword>
<dbReference type="STRING" id="910347.SAMN05421773_11031"/>
<dbReference type="AlphaFoldDB" id="A0A1I1PST4"/>
<reference evidence="2 3" key="1">
    <citation type="submission" date="2016-10" db="EMBL/GenBank/DDBJ databases">
        <authorList>
            <person name="de Groot N.N."/>
        </authorList>
    </citation>
    <scope>NUCLEOTIDE SEQUENCE [LARGE SCALE GENOMIC DNA]</scope>
    <source>
        <strain evidence="2 3">CGMCC 4.5739</strain>
    </source>
</reference>
<gene>
    <name evidence="2" type="ORF">SAMN05421773_11031</name>
</gene>
<evidence type="ECO:0000256" key="1">
    <source>
        <dbReference type="SAM" id="MobiDB-lite"/>
    </source>
</evidence>
<dbReference type="Proteomes" id="UP000199207">
    <property type="component" value="Unassembled WGS sequence"/>
</dbReference>
<organism evidence="2 3">
    <name type="scientific">Streptomyces aidingensis</name>
    <dbReference type="NCBI Taxonomy" id="910347"/>
    <lineage>
        <taxon>Bacteria</taxon>
        <taxon>Bacillati</taxon>
        <taxon>Actinomycetota</taxon>
        <taxon>Actinomycetes</taxon>
        <taxon>Kitasatosporales</taxon>
        <taxon>Streptomycetaceae</taxon>
        <taxon>Streptomyces</taxon>
    </lineage>
</organism>
<dbReference type="EMBL" id="FOLM01000010">
    <property type="protein sequence ID" value="SFD12906.1"/>
    <property type="molecule type" value="Genomic_DNA"/>
</dbReference>
<evidence type="ECO:0000313" key="2">
    <source>
        <dbReference type="EMBL" id="SFD12906.1"/>
    </source>
</evidence>
<feature type="region of interest" description="Disordered" evidence="1">
    <location>
        <begin position="88"/>
        <end position="117"/>
    </location>
</feature>
<protein>
    <submittedName>
        <fullName evidence="2">Uncharacterized protein</fullName>
    </submittedName>
</protein>
<name>A0A1I1PST4_9ACTN</name>
<accession>A0A1I1PST4</accession>
<evidence type="ECO:0000313" key="3">
    <source>
        <dbReference type="Proteomes" id="UP000199207"/>
    </source>
</evidence>
<proteinExistence type="predicted"/>
<sequence length="132" mass="14922">MSPDDYERLYDEAREEPAFCNGTEAEDWISANCAVCVHDRPARLGDDTRGCPLILISLMDRRPVQWLDGPRDAEGRYSMARQYTCIEFRHEDDEDPEPRPTPDPPGQGVLMPREPYTGVRMLTALPEGVSAP</sequence>
<dbReference type="RefSeq" id="WP_093839878.1">
    <property type="nucleotide sequence ID" value="NZ_FOLM01000010.1"/>
</dbReference>